<name>A0A1L7UBL2_FUSMA</name>
<dbReference type="Pfam" id="PF06985">
    <property type="entry name" value="HET"/>
    <property type="match status" value="1"/>
</dbReference>
<dbReference type="Proteomes" id="UP000184255">
    <property type="component" value="Unassembled WGS sequence"/>
</dbReference>
<dbReference type="InterPro" id="IPR010730">
    <property type="entry name" value="HET"/>
</dbReference>
<dbReference type="RefSeq" id="XP_041690719.1">
    <property type="nucleotide sequence ID" value="XM_041825327.1"/>
</dbReference>
<evidence type="ECO:0000313" key="3">
    <source>
        <dbReference type="Proteomes" id="UP000184255"/>
    </source>
</evidence>
<dbReference type="AlphaFoldDB" id="A0A1L7UBL2"/>
<evidence type="ECO:0000313" key="2">
    <source>
        <dbReference type="EMBL" id="CVL07819.1"/>
    </source>
</evidence>
<dbReference type="VEuPathDB" id="FungiDB:FMAN_09775"/>
<protein>
    <recommendedName>
        <fullName evidence="1">Heterokaryon incompatibility domain-containing protein</fullName>
    </recommendedName>
</protein>
<proteinExistence type="predicted"/>
<sequence>MSLNGLCPLTAYVPQRLVTSDIVQPLILSLATLVISRYNIMALCMSCYELCVDLGKDEKAMSAFNDWFTVRNDQEPYSDTTPKLAGLVHFSWESFCNSLDQECPVCWTAWRHLRSSPSAMYREEVHPGFYIWVGDCRREGRRLGTWVLHFKYTWEKKETGSYVVSIKRTTKQHFDAEAAGSPLEDHIASDTTLNTIKGWISQCLDGHSKCRLRKQHTLDKSVPTRLVDVHDSQSKMWSLIETGDHDQDYTKYIALSHRWLDHTPQLLQSTYPHLRKGQSDDTVPPSYQDVFVLCRALGVRYVWIDSLCILQDSDADFYREAGTMANVYMNAICTLSICWESPNSGIFRHRNVRTIPRYSETYVASPTEPNNYAFVLDHFMWSLAVSRAQVNRRGWVFQERLLSRRILYLGNEELYWECDQIQACETALQKIPFGSEHLGRLNIVGYDAKQVHSLWMRLVERFMRLDLTFEKDRLIAISGIARFLFSRPGDEYIAGILRSNWIDHLLWCPALGSSISENPRDAVGPERFARRPIEAIPSWSWATCPGPIDWIFPHYNGGPTEIPELPRIWRAGRNCLAYLRDCSFVPVGDDMYGLPKSAALDLSCLLIPARFKECESKGEACKEIEAIEVNSDPNPEHGYLVSDGFLLPLPYPRSHRNGPAVINIPLRNCIPFIPTCYILPLTDSKYHGSTLMGGLIVQELSQRCAGSGTREFVRIGNYSIRRNPDESDTVSFGIYSAIAKEVLTGAADRDEVVEFKSKLGEYARWMREEIPLNRKTRKDVTVKAEWTTIRLT</sequence>
<organism evidence="2 3">
    <name type="scientific">Fusarium mangiferae</name>
    <name type="common">Mango malformation disease fungus</name>
    <dbReference type="NCBI Taxonomy" id="192010"/>
    <lineage>
        <taxon>Eukaryota</taxon>
        <taxon>Fungi</taxon>
        <taxon>Dikarya</taxon>
        <taxon>Ascomycota</taxon>
        <taxon>Pezizomycotina</taxon>
        <taxon>Sordariomycetes</taxon>
        <taxon>Hypocreomycetidae</taxon>
        <taxon>Hypocreales</taxon>
        <taxon>Nectriaceae</taxon>
        <taxon>Fusarium</taxon>
        <taxon>Fusarium fujikuroi species complex</taxon>
    </lineage>
</organism>
<comment type="caution">
    <text evidence="2">The sequence shown here is derived from an EMBL/GenBank/DDBJ whole genome shotgun (WGS) entry which is preliminary data.</text>
</comment>
<dbReference type="GeneID" id="65089034"/>
<reference evidence="3" key="1">
    <citation type="journal article" date="2016" name="Genome Biol. Evol.">
        <title>Comparative 'omics' of the Fusarium fujikuroi species complex highlights differences in genetic potential and metabolite synthesis.</title>
        <authorList>
            <person name="Niehaus E.-M."/>
            <person name="Muensterkoetter M."/>
            <person name="Proctor R.H."/>
            <person name="Brown D.W."/>
            <person name="Sharon A."/>
            <person name="Idan Y."/>
            <person name="Oren-Young L."/>
            <person name="Sieber C.M."/>
            <person name="Novak O."/>
            <person name="Pencik A."/>
            <person name="Tarkowska D."/>
            <person name="Hromadova K."/>
            <person name="Freeman S."/>
            <person name="Maymon M."/>
            <person name="Elazar M."/>
            <person name="Youssef S.A."/>
            <person name="El-Shabrawy E.S.M."/>
            <person name="Shalaby A.B.A."/>
            <person name="Houterman P."/>
            <person name="Brock N.L."/>
            <person name="Burkhardt I."/>
            <person name="Tsavkelova E.A."/>
            <person name="Dickschat J.S."/>
            <person name="Galuszka P."/>
            <person name="Gueldener U."/>
            <person name="Tudzynski B."/>
        </authorList>
    </citation>
    <scope>NUCLEOTIDE SEQUENCE [LARGE SCALE GENOMIC DNA]</scope>
    <source>
        <strain evidence="3">MRC7560</strain>
    </source>
</reference>
<accession>A0A1L7UBL2</accession>
<dbReference type="PANTHER" id="PTHR33112">
    <property type="entry name" value="DOMAIN PROTEIN, PUTATIVE-RELATED"/>
    <property type="match status" value="1"/>
</dbReference>
<dbReference type="PANTHER" id="PTHR33112:SF10">
    <property type="entry name" value="TOL"/>
    <property type="match status" value="1"/>
</dbReference>
<dbReference type="EMBL" id="FCQH01000021">
    <property type="protein sequence ID" value="CVL07819.1"/>
    <property type="molecule type" value="Genomic_DNA"/>
</dbReference>
<keyword evidence="3" id="KW-1185">Reference proteome</keyword>
<gene>
    <name evidence="2" type="ORF">FMAN_09775</name>
</gene>
<evidence type="ECO:0000259" key="1">
    <source>
        <dbReference type="Pfam" id="PF06985"/>
    </source>
</evidence>
<feature type="domain" description="Heterokaryon incompatibility" evidence="1">
    <location>
        <begin position="252"/>
        <end position="399"/>
    </location>
</feature>